<comment type="caution">
    <text evidence="2">The sequence shown here is derived from an EMBL/GenBank/DDBJ whole genome shotgun (WGS) entry which is preliminary data.</text>
</comment>
<proteinExistence type="predicted"/>
<sequence length="587" mass="62912">MSEAGVGQDGLIYERDDVVVSEYSASARVDMREQQSDMTTDEFVSTQTSLDSVEPTSQDLADDLKSRQTDTSSGSSCISGHGRGGEIESRAPGGVDNVARRSESCVDLPRQNSCPPTHGADGDNGKAGRAGSLKYVRARSAMPQVYAFFDKNAALPMPPVSEAGPIGCHRLPETNDTRRQSIIVRSHSDPTNATGSPSRRITCAERSVSFPSPRAHLRPTVTAGFSPIGVGRTASQLSLCPSAVLETEEADAVAHGDRAELNSSISTIGVAGSWVSGSGTLSDISSSSLIGAQGPRGLNDRNEEEEEEEEREEVTQGTWDEEGEDTTADDDEKSLTCRRSEPSELEFSGLSTTSVSGASVSWPESRGQPFTSEISTVCAYKRTKRLRLAAARRAKEAGNRASRPDSTTLFFHRLLTESSAWPPPPPPSPPSVPPSECLNEVPVCLSHVARMTGTPGLLPRLSGGRGGQSRFYEMEGWRNAQSLALRLRTTDGTAGHESGIHSESAEPVVSADRVTVSERSDRRCGHKYSQPNSPGHAIICARKLNGLSANHSARTRLQVLQRHGEVKFYRNATRAGKALKSNLLGKL</sequence>
<feature type="region of interest" description="Disordered" evidence="1">
    <location>
        <begin position="285"/>
        <end position="368"/>
    </location>
</feature>
<keyword evidence="3" id="KW-1185">Reference proteome</keyword>
<evidence type="ECO:0000313" key="3">
    <source>
        <dbReference type="Proteomes" id="UP000784294"/>
    </source>
</evidence>
<dbReference type="Proteomes" id="UP000784294">
    <property type="component" value="Unassembled WGS sequence"/>
</dbReference>
<feature type="compositionally biased region" description="Polar residues" evidence="1">
    <location>
        <begin position="349"/>
        <end position="359"/>
    </location>
</feature>
<reference evidence="2" key="1">
    <citation type="submission" date="2018-11" db="EMBL/GenBank/DDBJ databases">
        <authorList>
            <consortium name="Pathogen Informatics"/>
        </authorList>
    </citation>
    <scope>NUCLEOTIDE SEQUENCE</scope>
</reference>
<accession>A0A3S5C6I6</accession>
<feature type="region of interest" description="Disordered" evidence="1">
    <location>
        <begin position="30"/>
        <end position="127"/>
    </location>
</feature>
<protein>
    <submittedName>
        <fullName evidence="2">Uncharacterized protein</fullName>
    </submittedName>
</protein>
<dbReference type="AlphaFoldDB" id="A0A3S5C6I6"/>
<feature type="compositionally biased region" description="Basic and acidic residues" evidence="1">
    <location>
        <begin position="333"/>
        <end position="342"/>
    </location>
</feature>
<name>A0A3S5C6I6_9PLAT</name>
<evidence type="ECO:0000256" key="1">
    <source>
        <dbReference type="SAM" id="MobiDB-lite"/>
    </source>
</evidence>
<feature type="compositionally biased region" description="Acidic residues" evidence="1">
    <location>
        <begin position="302"/>
        <end position="312"/>
    </location>
</feature>
<feature type="compositionally biased region" description="Acidic residues" evidence="1">
    <location>
        <begin position="319"/>
        <end position="332"/>
    </location>
</feature>
<organism evidence="2 3">
    <name type="scientific">Protopolystoma xenopodis</name>
    <dbReference type="NCBI Taxonomy" id="117903"/>
    <lineage>
        <taxon>Eukaryota</taxon>
        <taxon>Metazoa</taxon>
        <taxon>Spiralia</taxon>
        <taxon>Lophotrochozoa</taxon>
        <taxon>Platyhelminthes</taxon>
        <taxon>Monogenea</taxon>
        <taxon>Polyopisthocotylea</taxon>
        <taxon>Polystomatidea</taxon>
        <taxon>Polystomatidae</taxon>
        <taxon>Protopolystoma</taxon>
    </lineage>
</organism>
<feature type="region of interest" description="Disordered" evidence="1">
    <location>
        <begin position="492"/>
        <end position="511"/>
    </location>
</feature>
<feature type="compositionally biased region" description="Polar residues" evidence="1">
    <location>
        <begin position="36"/>
        <end position="59"/>
    </location>
</feature>
<gene>
    <name evidence="2" type="ORF">PXEA_LOCUS32031</name>
</gene>
<feature type="compositionally biased region" description="Polar residues" evidence="1">
    <location>
        <begin position="69"/>
        <end position="78"/>
    </location>
</feature>
<dbReference type="EMBL" id="CAAALY010258333">
    <property type="protein sequence ID" value="VEL38591.1"/>
    <property type="molecule type" value="Genomic_DNA"/>
</dbReference>
<evidence type="ECO:0000313" key="2">
    <source>
        <dbReference type="EMBL" id="VEL38591.1"/>
    </source>
</evidence>